<keyword evidence="5" id="KW-1185">Reference proteome</keyword>
<evidence type="ECO:0000256" key="2">
    <source>
        <dbReference type="ARBA" id="ARBA00023315"/>
    </source>
</evidence>
<accession>A0A9W6S6A8</accession>
<dbReference type="Proteomes" id="UP001165074">
    <property type="component" value="Unassembled WGS sequence"/>
</dbReference>
<evidence type="ECO:0000259" key="3">
    <source>
        <dbReference type="PROSITE" id="PS51186"/>
    </source>
</evidence>
<dbReference type="EMBL" id="BSTK01000009">
    <property type="protein sequence ID" value="GLY87913.1"/>
    <property type="molecule type" value="Genomic_DNA"/>
</dbReference>
<evidence type="ECO:0000256" key="1">
    <source>
        <dbReference type="ARBA" id="ARBA00022679"/>
    </source>
</evidence>
<keyword evidence="2" id="KW-0012">Acyltransferase</keyword>
<dbReference type="SUPFAM" id="SSF55729">
    <property type="entry name" value="Acyl-CoA N-acyltransferases (Nat)"/>
    <property type="match status" value="1"/>
</dbReference>
<dbReference type="AlphaFoldDB" id="A0A9W6S6A8"/>
<dbReference type="InterPro" id="IPR016181">
    <property type="entry name" value="Acyl_CoA_acyltransferase"/>
</dbReference>
<dbReference type="PROSITE" id="PS51186">
    <property type="entry name" value="GNAT"/>
    <property type="match status" value="1"/>
</dbReference>
<name>A0A9W6S6A8_9ACTN</name>
<dbReference type="PANTHER" id="PTHR43877:SF2">
    <property type="entry name" value="AMINOALKYLPHOSPHONATE N-ACETYLTRANSFERASE-RELATED"/>
    <property type="match status" value="1"/>
</dbReference>
<evidence type="ECO:0000313" key="5">
    <source>
        <dbReference type="Proteomes" id="UP001165074"/>
    </source>
</evidence>
<proteinExistence type="predicted"/>
<gene>
    <name evidence="4" type="ORF">Airi02_058420</name>
</gene>
<organism evidence="4 5">
    <name type="scientific">Actinoallomurus iriomotensis</name>
    <dbReference type="NCBI Taxonomy" id="478107"/>
    <lineage>
        <taxon>Bacteria</taxon>
        <taxon>Bacillati</taxon>
        <taxon>Actinomycetota</taxon>
        <taxon>Actinomycetes</taxon>
        <taxon>Streptosporangiales</taxon>
        <taxon>Thermomonosporaceae</taxon>
        <taxon>Actinoallomurus</taxon>
    </lineage>
</organism>
<protein>
    <recommendedName>
        <fullName evidence="3">N-acetyltransferase domain-containing protein</fullName>
    </recommendedName>
</protein>
<keyword evidence="1" id="KW-0808">Transferase</keyword>
<feature type="domain" description="N-acetyltransferase" evidence="3">
    <location>
        <begin position="3"/>
        <end position="152"/>
    </location>
</feature>
<dbReference type="RefSeq" id="WP_285577337.1">
    <property type="nucleotide sequence ID" value="NZ_BSTK01000009.1"/>
</dbReference>
<dbReference type="PANTHER" id="PTHR43877">
    <property type="entry name" value="AMINOALKYLPHOSPHONATE N-ACETYLTRANSFERASE-RELATED-RELATED"/>
    <property type="match status" value="1"/>
</dbReference>
<dbReference type="InterPro" id="IPR000182">
    <property type="entry name" value="GNAT_dom"/>
</dbReference>
<dbReference type="Gene3D" id="3.40.630.30">
    <property type="match status" value="1"/>
</dbReference>
<comment type="caution">
    <text evidence="4">The sequence shown here is derived from an EMBL/GenBank/DDBJ whole genome shotgun (WGS) entry which is preliminary data.</text>
</comment>
<dbReference type="InterPro" id="IPR050832">
    <property type="entry name" value="Bact_Acetyltransf"/>
</dbReference>
<evidence type="ECO:0000313" key="4">
    <source>
        <dbReference type="EMBL" id="GLY87913.1"/>
    </source>
</evidence>
<dbReference type="Pfam" id="PF00583">
    <property type="entry name" value="Acetyltransf_1"/>
    <property type="match status" value="1"/>
</dbReference>
<dbReference type="GO" id="GO:0016747">
    <property type="term" value="F:acyltransferase activity, transferring groups other than amino-acyl groups"/>
    <property type="evidence" value="ECO:0007669"/>
    <property type="project" value="InterPro"/>
</dbReference>
<dbReference type="CDD" id="cd04301">
    <property type="entry name" value="NAT_SF"/>
    <property type="match status" value="1"/>
</dbReference>
<sequence>MKVIVRPTTAQDPVFDEIGDLFDAYRAHYGHASPSEVTHRWLREQLTERRLQLVVAMVGDRVGGFITTTVAPASLTLRTFWLIRDLYVDPAYRRSGVARALLQYVIDAARASGAHRLSLQTETGNTAALRLYASAGFRSVTGLELLNLELTA</sequence>
<reference evidence="4" key="1">
    <citation type="submission" date="2023-03" db="EMBL/GenBank/DDBJ databases">
        <title>Actinoallomurus iriomotensis NBRC 103684.</title>
        <authorList>
            <person name="Ichikawa N."/>
            <person name="Sato H."/>
            <person name="Tonouchi N."/>
        </authorList>
    </citation>
    <scope>NUCLEOTIDE SEQUENCE</scope>
    <source>
        <strain evidence="4">NBRC 103684</strain>
    </source>
</reference>